<keyword evidence="3" id="KW-0716">Sensory transduction</keyword>
<feature type="transmembrane region" description="Helical" evidence="9">
    <location>
        <begin position="142"/>
        <end position="160"/>
    </location>
</feature>
<comment type="subcellular location">
    <subcellularLocation>
        <location evidence="1">Cell membrane</location>
        <topology evidence="1">Multi-pass membrane protein</topology>
    </subcellularLocation>
</comment>
<dbReference type="InterPro" id="IPR000725">
    <property type="entry name" value="Olfact_rcpt"/>
</dbReference>
<keyword evidence="6 9" id="KW-1133">Transmembrane helix</keyword>
<evidence type="ECO:0000256" key="9">
    <source>
        <dbReference type="SAM" id="Phobius"/>
    </source>
</evidence>
<feature type="domain" description="G-protein coupled receptors family 1 profile" evidence="10">
    <location>
        <begin position="41"/>
        <end position="290"/>
    </location>
</feature>
<dbReference type="GO" id="GO:0004984">
    <property type="term" value="F:olfactory receptor activity"/>
    <property type="evidence" value="ECO:0007669"/>
    <property type="project" value="InterPro"/>
</dbReference>
<evidence type="ECO:0000313" key="12">
    <source>
        <dbReference type="RefSeq" id="XP_034262784.1"/>
    </source>
</evidence>
<organism evidence="11 12">
    <name type="scientific">Pantherophis guttatus</name>
    <name type="common">Corn snake</name>
    <name type="synonym">Elaphe guttata</name>
    <dbReference type="NCBI Taxonomy" id="94885"/>
    <lineage>
        <taxon>Eukaryota</taxon>
        <taxon>Metazoa</taxon>
        <taxon>Chordata</taxon>
        <taxon>Craniata</taxon>
        <taxon>Vertebrata</taxon>
        <taxon>Euteleostomi</taxon>
        <taxon>Lepidosauria</taxon>
        <taxon>Squamata</taxon>
        <taxon>Bifurcata</taxon>
        <taxon>Unidentata</taxon>
        <taxon>Episquamata</taxon>
        <taxon>Toxicofera</taxon>
        <taxon>Serpentes</taxon>
        <taxon>Colubroidea</taxon>
        <taxon>Colubridae</taxon>
        <taxon>Colubrinae</taxon>
        <taxon>Pantherophis</taxon>
    </lineage>
</organism>
<evidence type="ECO:0000256" key="2">
    <source>
        <dbReference type="ARBA" id="ARBA00022475"/>
    </source>
</evidence>
<keyword evidence="8" id="KW-0807">Transducer</keyword>
<dbReference type="InterPro" id="IPR017452">
    <property type="entry name" value="GPCR_Rhodpsn_7TM"/>
</dbReference>
<dbReference type="AlphaFoldDB" id="A0A6P9AZX0"/>
<feature type="transmembrane region" description="Helical" evidence="9">
    <location>
        <begin position="268"/>
        <end position="292"/>
    </location>
</feature>
<name>A0A6P9AZX0_PANGU</name>
<dbReference type="RefSeq" id="XP_034262784.1">
    <property type="nucleotide sequence ID" value="XM_034406893.1"/>
</dbReference>
<evidence type="ECO:0000256" key="8">
    <source>
        <dbReference type="ARBA" id="ARBA00023224"/>
    </source>
</evidence>
<evidence type="ECO:0000256" key="5">
    <source>
        <dbReference type="ARBA" id="ARBA00022725"/>
    </source>
</evidence>
<keyword evidence="4 9" id="KW-0812">Transmembrane</keyword>
<evidence type="ECO:0000256" key="4">
    <source>
        <dbReference type="ARBA" id="ARBA00022692"/>
    </source>
</evidence>
<protein>
    <submittedName>
        <fullName evidence="12">Olfactory receptor 10G7-like</fullName>
    </submittedName>
</protein>
<keyword evidence="7 9" id="KW-0472">Membrane</keyword>
<feature type="transmembrane region" description="Helical" evidence="9">
    <location>
        <begin position="240"/>
        <end position="262"/>
    </location>
</feature>
<dbReference type="Proteomes" id="UP001652622">
    <property type="component" value="Unplaced"/>
</dbReference>
<feature type="transmembrane region" description="Helical" evidence="9">
    <location>
        <begin position="205"/>
        <end position="228"/>
    </location>
</feature>
<dbReference type="SUPFAM" id="SSF81321">
    <property type="entry name" value="Family A G protein-coupled receptor-like"/>
    <property type="match status" value="1"/>
</dbReference>
<gene>
    <name evidence="12" type="primary">LOC117658794</name>
</gene>
<evidence type="ECO:0000256" key="1">
    <source>
        <dbReference type="ARBA" id="ARBA00004651"/>
    </source>
</evidence>
<evidence type="ECO:0000313" key="11">
    <source>
        <dbReference type="Proteomes" id="UP001652622"/>
    </source>
</evidence>
<accession>A0A6P9AZX0</accession>
<reference evidence="12" key="1">
    <citation type="submission" date="2025-08" db="UniProtKB">
        <authorList>
            <consortium name="RefSeq"/>
        </authorList>
    </citation>
    <scope>IDENTIFICATION</scope>
    <source>
        <tissue evidence="12">Blood</tissue>
    </source>
</reference>
<keyword evidence="11" id="KW-1185">Reference proteome</keyword>
<dbReference type="Pfam" id="PF13853">
    <property type="entry name" value="7tm_4"/>
    <property type="match status" value="1"/>
</dbReference>
<dbReference type="PROSITE" id="PS50262">
    <property type="entry name" value="G_PROTEIN_RECEP_F1_2"/>
    <property type="match status" value="1"/>
</dbReference>
<evidence type="ECO:0000256" key="7">
    <source>
        <dbReference type="ARBA" id="ARBA00023136"/>
    </source>
</evidence>
<keyword evidence="5" id="KW-0552">Olfaction</keyword>
<evidence type="ECO:0000256" key="6">
    <source>
        <dbReference type="ARBA" id="ARBA00022989"/>
    </source>
</evidence>
<dbReference type="PANTHER" id="PTHR26453">
    <property type="entry name" value="OLFACTORY RECEPTOR"/>
    <property type="match status" value="1"/>
</dbReference>
<dbReference type="InParanoid" id="A0A6P9AZX0"/>
<keyword evidence="2" id="KW-1003">Cell membrane</keyword>
<dbReference type="InterPro" id="IPR000276">
    <property type="entry name" value="GPCR_Rhodpsn"/>
</dbReference>
<dbReference type="Gene3D" id="1.20.1070.10">
    <property type="entry name" value="Rhodopsin 7-helix transmembrane proteins"/>
    <property type="match status" value="1"/>
</dbReference>
<dbReference type="PRINTS" id="PR00237">
    <property type="entry name" value="GPCRRHODOPSN"/>
</dbReference>
<feature type="transmembrane region" description="Helical" evidence="9">
    <location>
        <begin position="103"/>
        <end position="122"/>
    </location>
</feature>
<evidence type="ECO:0000259" key="10">
    <source>
        <dbReference type="PROSITE" id="PS50262"/>
    </source>
</evidence>
<feature type="transmembrane region" description="Helical" evidence="9">
    <location>
        <begin position="61"/>
        <end position="83"/>
    </location>
</feature>
<dbReference type="FunFam" id="1.20.1070.10:FF:000001">
    <property type="entry name" value="Olfactory receptor"/>
    <property type="match status" value="1"/>
</dbReference>
<proteinExistence type="predicted"/>
<sequence length="319" mass="35798">MDPDNQTKVSVFILGGIPNTARFPFLFFIIFTVIYSLTVLGNLLILVTVVVEPHLHGLPMYFFLCNLSLLDTCLSSVTVPQILVSFIAPSYRAISFGGCVLQLYAFHFLASTECFLYTVMAYDRYLAICRPLNYTTLMNRRISLGLVTGTWLTGSFHAAIHTSLTFRLPYCGPNRVNYFFCDIPPVLKLACADITVNHAMIRINIALVGTGCFLLICISYAYIASAILKIQTMEGRHRTFSTCSAHLTVVLLYYSPSIFIYMQPASSHAMYGMLAVFYAIITPMLNPFIYTLRNKEVKRALRKLIIGCLISEKNISLGY</sequence>
<dbReference type="KEGG" id="pgut:117658794"/>
<evidence type="ECO:0000256" key="3">
    <source>
        <dbReference type="ARBA" id="ARBA00022606"/>
    </source>
</evidence>
<dbReference type="OMA" id="WATGAIH"/>
<dbReference type="GO" id="GO:0004930">
    <property type="term" value="F:G protein-coupled receptor activity"/>
    <property type="evidence" value="ECO:0007669"/>
    <property type="project" value="InterPro"/>
</dbReference>
<dbReference type="PRINTS" id="PR00245">
    <property type="entry name" value="OLFACTORYR"/>
</dbReference>
<dbReference type="GO" id="GO:0005886">
    <property type="term" value="C:plasma membrane"/>
    <property type="evidence" value="ECO:0007669"/>
    <property type="project" value="UniProtKB-SubCell"/>
</dbReference>
<feature type="transmembrane region" description="Helical" evidence="9">
    <location>
        <begin position="25"/>
        <end position="49"/>
    </location>
</feature>
<dbReference type="GeneID" id="117658794"/>